<keyword evidence="1" id="KW-0472">Membrane</keyword>
<organism evidence="2 3">
    <name type="scientific">Methanonatronarchaeum thermophilum</name>
    <dbReference type="NCBI Taxonomy" id="1927129"/>
    <lineage>
        <taxon>Archaea</taxon>
        <taxon>Methanobacteriati</taxon>
        <taxon>Methanobacteriota</taxon>
        <taxon>Methanonatronarchaeia</taxon>
        <taxon>Methanonatronarchaeales</taxon>
        <taxon>Methanonatronarchaeaceae</taxon>
        <taxon>Methanonatronarchaeum</taxon>
    </lineage>
</organism>
<keyword evidence="1" id="KW-1133">Transmembrane helix</keyword>
<feature type="transmembrane region" description="Helical" evidence="1">
    <location>
        <begin position="64"/>
        <end position="90"/>
    </location>
</feature>
<evidence type="ECO:0000256" key="1">
    <source>
        <dbReference type="SAM" id="Phobius"/>
    </source>
</evidence>
<feature type="transmembrane region" description="Helical" evidence="1">
    <location>
        <begin position="16"/>
        <end position="43"/>
    </location>
</feature>
<dbReference type="OrthoDB" id="107590at2157"/>
<sequence length="200" mass="22684">MFIDALKYPLRSENTLITLTIGSLLLLASIFILPVFILVGFLTRTVKNTSCGNKVTRFRDYKSLFVRGLKFSGVIITYLLFFVFLMFLMALSAEVHRIAGLMIFWILIVPAYFGLMYLSPSILYHFSKKGMIKDAFQIKKILRTAYSLKYLKIAVLVLIVIPLLFGVLQASLAVTIIGWILVPAIIIYELIVYGRLVGQM</sequence>
<dbReference type="EMBL" id="MRZU01000002">
    <property type="protein sequence ID" value="OUJ19345.1"/>
    <property type="molecule type" value="Genomic_DNA"/>
</dbReference>
<comment type="caution">
    <text evidence="2">The sequence shown here is derived from an EMBL/GenBank/DDBJ whole genome shotgun (WGS) entry which is preliminary data.</text>
</comment>
<feature type="transmembrane region" description="Helical" evidence="1">
    <location>
        <begin position="171"/>
        <end position="193"/>
    </location>
</feature>
<accession>A0A1Y3GIT2</accession>
<feature type="transmembrane region" description="Helical" evidence="1">
    <location>
        <begin position="147"/>
        <end position="165"/>
    </location>
</feature>
<evidence type="ECO:0000313" key="2">
    <source>
        <dbReference type="EMBL" id="OUJ19345.1"/>
    </source>
</evidence>
<dbReference type="AlphaFoldDB" id="A0A1Y3GIT2"/>
<dbReference type="Pfam" id="PF13197">
    <property type="entry name" value="DUF4013"/>
    <property type="match status" value="1"/>
</dbReference>
<dbReference type="Proteomes" id="UP000195137">
    <property type="component" value="Unassembled WGS sequence"/>
</dbReference>
<protein>
    <submittedName>
        <fullName evidence="2">Putative membrane protein DUF4013 family</fullName>
    </submittedName>
</protein>
<name>A0A1Y3GIT2_9EURY</name>
<proteinExistence type="predicted"/>
<reference evidence="2 3" key="1">
    <citation type="submission" date="2016-12" db="EMBL/GenBank/DDBJ databases">
        <title>Discovery of methanogenic haloarchaea.</title>
        <authorList>
            <person name="Sorokin D.Y."/>
            <person name="Makarova K.S."/>
            <person name="Abbas B."/>
            <person name="Ferrer M."/>
            <person name="Golyshin P.N."/>
        </authorList>
    </citation>
    <scope>NUCLEOTIDE SEQUENCE [LARGE SCALE GENOMIC DNA]</scope>
    <source>
        <strain evidence="2">AMET1</strain>
    </source>
</reference>
<dbReference type="RefSeq" id="WP_086636449.1">
    <property type="nucleotide sequence ID" value="NZ_MRZU01000002.1"/>
</dbReference>
<feature type="transmembrane region" description="Helical" evidence="1">
    <location>
        <begin position="102"/>
        <end position="126"/>
    </location>
</feature>
<gene>
    <name evidence="2" type="ORF">AMET1_0014</name>
</gene>
<evidence type="ECO:0000313" key="3">
    <source>
        <dbReference type="Proteomes" id="UP000195137"/>
    </source>
</evidence>
<dbReference type="InterPro" id="IPR025098">
    <property type="entry name" value="DUF4013"/>
</dbReference>
<keyword evidence="3" id="KW-1185">Reference proteome</keyword>
<keyword evidence="1" id="KW-0812">Transmembrane</keyword>